<gene>
    <name evidence="1" type="ORF">EYF80_035900</name>
</gene>
<sequence>MDYQCERGLGGTGGRTLLVPGRRAHQRVGLAHTGLPLLWVGITHWNPDSGGGSRERITDSVWPLHDCYCCFTTTTTTNIYIKPIVCLLKTYELFQTEYKLEGALGRAHTFTSQAWALNHEHVALVANWITIDRAMVKRRF</sequence>
<protein>
    <submittedName>
        <fullName evidence="1">Uncharacterized protein</fullName>
    </submittedName>
</protein>
<accession>A0A4Z2GM90</accession>
<dbReference type="EMBL" id="SRLO01000502">
    <property type="protein sequence ID" value="TNN53923.1"/>
    <property type="molecule type" value="Genomic_DNA"/>
</dbReference>
<name>A0A4Z2GM90_9TELE</name>
<evidence type="ECO:0000313" key="1">
    <source>
        <dbReference type="EMBL" id="TNN53923.1"/>
    </source>
</evidence>
<comment type="caution">
    <text evidence="1">The sequence shown here is derived from an EMBL/GenBank/DDBJ whole genome shotgun (WGS) entry which is preliminary data.</text>
</comment>
<evidence type="ECO:0000313" key="2">
    <source>
        <dbReference type="Proteomes" id="UP000314294"/>
    </source>
</evidence>
<reference evidence="1 2" key="1">
    <citation type="submission" date="2019-03" db="EMBL/GenBank/DDBJ databases">
        <title>First draft genome of Liparis tanakae, snailfish: a comprehensive survey of snailfish specific genes.</title>
        <authorList>
            <person name="Kim W."/>
            <person name="Song I."/>
            <person name="Jeong J.-H."/>
            <person name="Kim D."/>
            <person name="Kim S."/>
            <person name="Ryu S."/>
            <person name="Song J.Y."/>
            <person name="Lee S.K."/>
        </authorList>
    </citation>
    <scope>NUCLEOTIDE SEQUENCE [LARGE SCALE GENOMIC DNA]</scope>
    <source>
        <tissue evidence="1">Muscle</tissue>
    </source>
</reference>
<keyword evidence="2" id="KW-1185">Reference proteome</keyword>
<proteinExistence type="predicted"/>
<organism evidence="1 2">
    <name type="scientific">Liparis tanakae</name>
    <name type="common">Tanaka's snailfish</name>
    <dbReference type="NCBI Taxonomy" id="230148"/>
    <lineage>
        <taxon>Eukaryota</taxon>
        <taxon>Metazoa</taxon>
        <taxon>Chordata</taxon>
        <taxon>Craniata</taxon>
        <taxon>Vertebrata</taxon>
        <taxon>Euteleostomi</taxon>
        <taxon>Actinopterygii</taxon>
        <taxon>Neopterygii</taxon>
        <taxon>Teleostei</taxon>
        <taxon>Neoteleostei</taxon>
        <taxon>Acanthomorphata</taxon>
        <taxon>Eupercaria</taxon>
        <taxon>Perciformes</taxon>
        <taxon>Cottioidei</taxon>
        <taxon>Cottales</taxon>
        <taxon>Liparidae</taxon>
        <taxon>Liparis</taxon>
    </lineage>
</organism>
<dbReference type="AlphaFoldDB" id="A0A4Z2GM90"/>
<dbReference type="Proteomes" id="UP000314294">
    <property type="component" value="Unassembled WGS sequence"/>
</dbReference>